<proteinExistence type="predicted"/>
<dbReference type="Pfam" id="PF16360">
    <property type="entry name" value="GTP-bdg_M"/>
    <property type="match status" value="1"/>
</dbReference>
<reference evidence="3" key="1">
    <citation type="submission" date="2018-05" db="EMBL/GenBank/DDBJ databases">
        <authorList>
            <person name="Lanie J.A."/>
            <person name="Ng W.-L."/>
            <person name="Kazmierczak K.M."/>
            <person name="Andrzejewski T.M."/>
            <person name="Davidsen T.M."/>
            <person name="Wayne K.J."/>
            <person name="Tettelin H."/>
            <person name="Glass J.I."/>
            <person name="Rusch D."/>
            <person name="Podicherti R."/>
            <person name="Tsui H.-C.T."/>
            <person name="Winkler M.E."/>
        </authorList>
    </citation>
    <scope>NUCLEOTIDE SEQUENCE</scope>
</reference>
<dbReference type="PANTHER" id="PTHR10229:SF0">
    <property type="entry name" value="GTP-BINDING PROTEIN 6-RELATED"/>
    <property type="match status" value="1"/>
</dbReference>
<dbReference type="EMBL" id="UINC01174841">
    <property type="protein sequence ID" value="SVD81169.1"/>
    <property type="molecule type" value="Genomic_DNA"/>
</dbReference>
<accession>A0A382YDV6</accession>
<sequence>KTREAKTQVDLAFCQYLLPRLTRQWTHLERQMGGVGTRAGMGETQIEIDRRLIRNKISNLKLELKKIETERITQSQKRKREFRVALVGYTNAGKSTLFNSLTGNDVYVQDQLFATLDTTIRKLKLNKTHQALISDTVGFIRKLPHDLVASFRSTLKELLEANLILIVLDASSELIDDHLETIKMVLSDLGANDIPQSLVLNKIDQVSEELDLKRLRNKFSDAIIISALHHLRLDDVREHIIKKIENDFEIFDLNIPYHKGKEIS</sequence>
<dbReference type="NCBIfam" id="TIGR00231">
    <property type="entry name" value="small_GTP"/>
    <property type="match status" value="1"/>
</dbReference>
<dbReference type="InterPro" id="IPR027417">
    <property type="entry name" value="P-loop_NTPase"/>
</dbReference>
<feature type="coiled-coil region" evidence="1">
    <location>
        <begin position="50"/>
        <end position="77"/>
    </location>
</feature>
<evidence type="ECO:0000256" key="1">
    <source>
        <dbReference type="SAM" id="Coils"/>
    </source>
</evidence>
<dbReference type="GO" id="GO:0005737">
    <property type="term" value="C:cytoplasm"/>
    <property type="evidence" value="ECO:0007669"/>
    <property type="project" value="TreeGrafter"/>
</dbReference>
<dbReference type="GO" id="GO:0043022">
    <property type="term" value="F:ribosome binding"/>
    <property type="evidence" value="ECO:0007669"/>
    <property type="project" value="TreeGrafter"/>
</dbReference>
<feature type="non-terminal residue" evidence="3">
    <location>
        <position position="1"/>
    </location>
</feature>
<evidence type="ECO:0000259" key="2">
    <source>
        <dbReference type="PROSITE" id="PS51705"/>
    </source>
</evidence>
<gene>
    <name evidence="3" type="ORF">METZ01_LOCUS434023</name>
</gene>
<feature type="non-terminal residue" evidence="3">
    <location>
        <position position="264"/>
    </location>
</feature>
<dbReference type="PANTHER" id="PTHR10229">
    <property type="entry name" value="GTP-BINDING PROTEIN HFLX"/>
    <property type="match status" value="1"/>
</dbReference>
<feature type="domain" description="Hflx-type G" evidence="2">
    <location>
        <begin position="82"/>
        <end position="248"/>
    </location>
</feature>
<dbReference type="InterPro" id="IPR030394">
    <property type="entry name" value="G_HFLX_dom"/>
</dbReference>
<dbReference type="InterPro" id="IPR005225">
    <property type="entry name" value="Small_GTP-bd"/>
</dbReference>
<dbReference type="GO" id="GO:0005525">
    <property type="term" value="F:GTP binding"/>
    <property type="evidence" value="ECO:0007669"/>
    <property type="project" value="InterPro"/>
</dbReference>
<dbReference type="PRINTS" id="PR00326">
    <property type="entry name" value="GTP1OBG"/>
</dbReference>
<organism evidence="3">
    <name type="scientific">marine metagenome</name>
    <dbReference type="NCBI Taxonomy" id="408172"/>
    <lineage>
        <taxon>unclassified sequences</taxon>
        <taxon>metagenomes</taxon>
        <taxon>ecological metagenomes</taxon>
    </lineage>
</organism>
<dbReference type="InterPro" id="IPR006073">
    <property type="entry name" value="GTP-bd"/>
</dbReference>
<dbReference type="InterPro" id="IPR016496">
    <property type="entry name" value="GTPase_HflX"/>
</dbReference>
<dbReference type="Pfam" id="PF01926">
    <property type="entry name" value="MMR_HSR1"/>
    <property type="match status" value="1"/>
</dbReference>
<dbReference type="PROSITE" id="PS51705">
    <property type="entry name" value="G_HFLX"/>
    <property type="match status" value="1"/>
</dbReference>
<dbReference type="SUPFAM" id="SSF52540">
    <property type="entry name" value="P-loop containing nucleoside triphosphate hydrolases"/>
    <property type="match status" value="1"/>
</dbReference>
<keyword evidence="1" id="KW-0175">Coiled coil</keyword>
<dbReference type="NCBIfam" id="TIGR03156">
    <property type="entry name" value="GTP_HflX"/>
    <property type="match status" value="1"/>
</dbReference>
<evidence type="ECO:0000313" key="3">
    <source>
        <dbReference type="EMBL" id="SVD81169.1"/>
    </source>
</evidence>
<dbReference type="CDD" id="cd01878">
    <property type="entry name" value="HflX"/>
    <property type="match status" value="1"/>
</dbReference>
<name>A0A382YDV6_9ZZZZ</name>
<dbReference type="Gene3D" id="6.10.250.2860">
    <property type="match status" value="1"/>
</dbReference>
<dbReference type="Gene3D" id="3.40.50.300">
    <property type="entry name" value="P-loop containing nucleotide triphosphate hydrolases"/>
    <property type="match status" value="1"/>
</dbReference>
<protein>
    <recommendedName>
        <fullName evidence="2">Hflx-type G domain-containing protein</fullName>
    </recommendedName>
</protein>
<dbReference type="InterPro" id="IPR032305">
    <property type="entry name" value="GTP-bd_M"/>
</dbReference>
<dbReference type="AlphaFoldDB" id="A0A382YDV6"/>